<dbReference type="Proteomes" id="UP000494165">
    <property type="component" value="Unassembled WGS sequence"/>
</dbReference>
<protein>
    <submittedName>
        <fullName evidence="2">Uncharacterized protein</fullName>
    </submittedName>
</protein>
<dbReference type="EMBL" id="CADEPI010000186">
    <property type="protein sequence ID" value="CAB3379470.1"/>
    <property type="molecule type" value="Genomic_DNA"/>
</dbReference>
<evidence type="ECO:0000313" key="3">
    <source>
        <dbReference type="Proteomes" id="UP000494165"/>
    </source>
</evidence>
<reference evidence="2 3" key="1">
    <citation type="submission" date="2020-04" db="EMBL/GenBank/DDBJ databases">
        <authorList>
            <person name="Alioto T."/>
            <person name="Alioto T."/>
            <person name="Gomez Garrido J."/>
        </authorList>
    </citation>
    <scope>NUCLEOTIDE SEQUENCE [LARGE SCALE GENOMIC DNA]</scope>
</reference>
<keyword evidence="3" id="KW-1185">Reference proteome</keyword>
<name>A0A8S1DFE2_9INSE</name>
<sequence>MTRGRCAPPVPPRPSKVRRQAPPPPAAPRVSHWVELREGQPVSLSRCEITVGQEPPPVVVPVAADGLPPLPRASSVVNTPDLHPRPPACHPQAGNGEYQKFCSDLFDY</sequence>
<evidence type="ECO:0000313" key="2">
    <source>
        <dbReference type="EMBL" id="CAB3379470.1"/>
    </source>
</evidence>
<proteinExistence type="predicted"/>
<accession>A0A8S1DFE2</accession>
<evidence type="ECO:0000256" key="1">
    <source>
        <dbReference type="SAM" id="MobiDB-lite"/>
    </source>
</evidence>
<organism evidence="2 3">
    <name type="scientific">Cloeon dipterum</name>
    <dbReference type="NCBI Taxonomy" id="197152"/>
    <lineage>
        <taxon>Eukaryota</taxon>
        <taxon>Metazoa</taxon>
        <taxon>Ecdysozoa</taxon>
        <taxon>Arthropoda</taxon>
        <taxon>Hexapoda</taxon>
        <taxon>Insecta</taxon>
        <taxon>Pterygota</taxon>
        <taxon>Palaeoptera</taxon>
        <taxon>Ephemeroptera</taxon>
        <taxon>Pisciforma</taxon>
        <taxon>Baetidae</taxon>
        <taxon>Cloeon</taxon>
    </lineage>
</organism>
<feature type="region of interest" description="Disordered" evidence="1">
    <location>
        <begin position="71"/>
        <end position="94"/>
    </location>
</feature>
<comment type="caution">
    <text evidence="2">The sequence shown here is derived from an EMBL/GenBank/DDBJ whole genome shotgun (WGS) entry which is preliminary data.</text>
</comment>
<gene>
    <name evidence="2" type="ORF">CLODIP_2_CD04747</name>
</gene>
<feature type="region of interest" description="Disordered" evidence="1">
    <location>
        <begin position="1"/>
        <end position="32"/>
    </location>
</feature>
<dbReference type="AlphaFoldDB" id="A0A8S1DFE2"/>